<gene>
    <name evidence="2" type="ORF">N1496_06895</name>
</gene>
<dbReference type="RefSeq" id="WP_306675759.1">
    <property type="nucleotide sequence ID" value="NZ_CP110509.1"/>
</dbReference>
<feature type="transmembrane region" description="Helical" evidence="1">
    <location>
        <begin position="6"/>
        <end position="26"/>
    </location>
</feature>
<accession>A0ABY9LFV2</accession>
<evidence type="ECO:0000313" key="2">
    <source>
        <dbReference type="EMBL" id="WMB27792.1"/>
    </source>
</evidence>
<protein>
    <submittedName>
        <fullName evidence="2">Uncharacterized protein</fullName>
    </submittedName>
</protein>
<reference evidence="3" key="1">
    <citation type="submission" date="2022-10" db="EMBL/GenBank/DDBJ databases">
        <title>Streptococcus didelphis as causative of fatal infections in opossums (Didelphis albiventris).</title>
        <authorList>
            <person name="Breyer G.M."/>
            <person name="Da Silva M.E.R.J."/>
            <person name="Siqueira F.M."/>
        </authorList>
    </citation>
    <scope>NUCLEOTIDE SEQUENCE [LARGE SCALE GENOMIC DNA]</scope>
    <source>
        <strain evidence="3">LBVP101/21</strain>
    </source>
</reference>
<dbReference type="Proteomes" id="UP001238096">
    <property type="component" value="Chromosome"/>
</dbReference>
<keyword evidence="1" id="KW-1133">Transmembrane helix</keyword>
<sequence>MTSSLDAVVLVALITGSISLLISIYSRYSDNKNKRREYLSAKREAPYSEFIELVYKMTQNGNNGFSYSQEEMVKDISSFNSKLSLWGSPKVVKKWNTFRQSSLKVKSEDDSELLILMEEVMNEMRKDLGVKSVGKGSLLSFFINDIENVVKKVNSFI</sequence>
<proteinExistence type="predicted"/>
<name>A0ABY9LFV2_9STRE</name>
<organism evidence="2 3">
    <name type="scientific">Streptococcus didelphis</name>
    <dbReference type="NCBI Taxonomy" id="102886"/>
    <lineage>
        <taxon>Bacteria</taxon>
        <taxon>Bacillati</taxon>
        <taxon>Bacillota</taxon>
        <taxon>Bacilli</taxon>
        <taxon>Lactobacillales</taxon>
        <taxon>Streptococcaceae</taxon>
        <taxon>Streptococcus</taxon>
    </lineage>
</organism>
<keyword evidence="1" id="KW-0812">Transmembrane</keyword>
<keyword evidence="1" id="KW-0472">Membrane</keyword>
<keyword evidence="3" id="KW-1185">Reference proteome</keyword>
<dbReference type="EMBL" id="CP110509">
    <property type="protein sequence ID" value="WMB27792.1"/>
    <property type="molecule type" value="Genomic_DNA"/>
</dbReference>
<evidence type="ECO:0000313" key="3">
    <source>
        <dbReference type="Proteomes" id="UP001238096"/>
    </source>
</evidence>
<evidence type="ECO:0000256" key="1">
    <source>
        <dbReference type="SAM" id="Phobius"/>
    </source>
</evidence>